<protein>
    <submittedName>
        <fullName evidence="1">Uncharacterized protein</fullName>
    </submittedName>
</protein>
<keyword evidence="2" id="KW-1185">Reference proteome</keyword>
<dbReference type="Proteomes" id="UP000541444">
    <property type="component" value="Unassembled WGS sequence"/>
</dbReference>
<evidence type="ECO:0000313" key="1">
    <source>
        <dbReference type="EMBL" id="KAF6151476.1"/>
    </source>
</evidence>
<dbReference type="AlphaFoldDB" id="A0A7J7M9B7"/>
<sequence length="98" mass="11221">MYRWREVPREADFVGGVGEDSWSIEAGIVTGESKKFDEDGLEMKHYEETTEREVHHAIDLVGRKGVDVLESFRSKSHEEVATLMREVHVINDSNCQEA</sequence>
<name>A0A7J7M9B7_9MAGN</name>
<gene>
    <name evidence="1" type="ORF">GIB67_016288</name>
</gene>
<reference evidence="1 2" key="1">
    <citation type="journal article" date="2020" name="IScience">
        <title>Genome Sequencing of the Endangered Kingdonia uniflora (Circaeasteraceae, Ranunculales) Reveals Potential Mechanisms of Evolutionary Specialization.</title>
        <authorList>
            <person name="Sun Y."/>
            <person name="Deng T."/>
            <person name="Zhang A."/>
            <person name="Moore M.J."/>
            <person name="Landis J.B."/>
            <person name="Lin N."/>
            <person name="Zhang H."/>
            <person name="Zhang X."/>
            <person name="Huang J."/>
            <person name="Zhang X."/>
            <person name="Sun H."/>
            <person name="Wang H."/>
        </authorList>
    </citation>
    <scope>NUCLEOTIDE SEQUENCE [LARGE SCALE GENOMIC DNA]</scope>
    <source>
        <strain evidence="1">TB1705</strain>
        <tissue evidence="1">Leaf</tissue>
    </source>
</reference>
<comment type="caution">
    <text evidence="1">The sequence shown here is derived from an EMBL/GenBank/DDBJ whole genome shotgun (WGS) entry which is preliminary data.</text>
</comment>
<accession>A0A7J7M9B7</accession>
<dbReference type="EMBL" id="JACGCM010001690">
    <property type="protein sequence ID" value="KAF6151476.1"/>
    <property type="molecule type" value="Genomic_DNA"/>
</dbReference>
<evidence type="ECO:0000313" key="2">
    <source>
        <dbReference type="Proteomes" id="UP000541444"/>
    </source>
</evidence>
<proteinExistence type="predicted"/>
<organism evidence="1 2">
    <name type="scientific">Kingdonia uniflora</name>
    <dbReference type="NCBI Taxonomy" id="39325"/>
    <lineage>
        <taxon>Eukaryota</taxon>
        <taxon>Viridiplantae</taxon>
        <taxon>Streptophyta</taxon>
        <taxon>Embryophyta</taxon>
        <taxon>Tracheophyta</taxon>
        <taxon>Spermatophyta</taxon>
        <taxon>Magnoliopsida</taxon>
        <taxon>Ranunculales</taxon>
        <taxon>Circaeasteraceae</taxon>
        <taxon>Kingdonia</taxon>
    </lineage>
</organism>